<reference evidence="2 4" key="1">
    <citation type="submission" date="2015-04" db="EMBL/GenBank/DDBJ databases">
        <title>The draft genome sequence of Roseovarius indicus B108T.</title>
        <authorList>
            <person name="Li G."/>
            <person name="Lai Q."/>
            <person name="Shao Z."/>
            <person name="Yan P."/>
        </authorList>
    </citation>
    <scope>NUCLEOTIDE SEQUENCE [LARGE SCALE GENOMIC DNA]</scope>
    <source>
        <strain evidence="2 4">B108</strain>
    </source>
</reference>
<proteinExistence type="predicted"/>
<dbReference type="RefSeq" id="WP_057813807.1">
    <property type="nucleotide sequence ID" value="NZ_CP031598.1"/>
</dbReference>
<evidence type="ECO:0000313" key="5">
    <source>
        <dbReference type="Proteomes" id="UP000325785"/>
    </source>
</evidence>
<dbReference type="Proteomes" id="UP000325785">
    <property type="component" value="Chromosome"/>
</dbReference>
<dbReference type="Proteomes" id="UP000051401">
    <property type="component" value="Unassembled WGS sequence"/>
</dbReference>
<dbReference type="Pfam" id="PF13452">
    <property type="entry name" value="FAS1_DH_region"/>
    <property type="match status" value="1"/>
</dbReference>
<evidence type="ECO:0000259" key="1">
    <source>
        <dbReference type="Pfam" id="PF13452"/>
    </source>
</evidence>
<dbReference type="CDD" id="cd03441">
    <property type="entry name" value="R_hydratase_like"/>
    <property type="match status" value="1"/>
</dbReference>
<dbReference type="KEGG" id="rid:RIdsm_01870"/>
<protein>
    <submittedName>
        <fullName evidence="3">(3R)-hydroxyacyl-ACP dehydratase subunit HadC</fullName>
    </submittedName>
</protein>
<gene>
    <name evidence="3" type="ORF">RIdsm_01870</name>
    <name evidence="2" type="ORF">XM52_04770</name>
</gene>
<name>A0A0T5PDJ1_9RHOB</name>
<dbReference type="InterPro" id="IPR029069">
    <property type="entry name" value="HotDog_dom_sf"/>
</dbReference>
<evidence type="ECO:0000313" key="3">
    <source>
        <dbReference type="EMBL" id="QEW26076.1"/>
    </source>
</evidence>
<dbReference type="AlphaFoldDB" id="A0A0T5PDJ1"/>
<accession>A0A0T5PDJ1</accession>
<feature type="domain" description="FAS1-like dehydratase" evidence="1">
    <location>
        <begin position="6"/>
        <end position="135"/>
    </location>
</feature>
<dbReference type="EMBL" id="LAXI01000002">
    <property type="protein sequence ID" value="KRS18990.1"/>
    <property type="molecule type" value="Genomic_DNA"/>
</dbReference>
<dbReference type="InterPro" id="IPR016709">
    <property type="entry name" value="HadA-like"/>
</dbReference>
<dbReference type="STRING" id="540747.SAMN04488031_103283"/>
<dbReference type="InterPro" id="IPR039569">
    <property type="entry name" value="FAS1-like_DH_region"/>
</dbReference>
<dbReference type="SUPFAM" id="SSF54637">
    <property type="entry name" value="Thioesterase/thiol ester dehydrase-isomerase"/>
    <property type="match status" value="1"/>
</dbReference>
<dbReference type="Gene3D" id="3.10.129.10">
    <property type="entry name" value="Hotdog Thioesterase"/>
    <property type="match status" value="1"/>
</dbReference>
<evidence type="ECO:0000313" key="2">
    <source>
        <dbReference type="EMBL" id="KRS18990.1"/>
    </source>
</evidence>
<reference evidence="3 5" key="2">
    <citation type="submission" date="2018-08" db="EMBL/GenBank/DDBJ databases">
        <title>Genetic Globetrotter - A new plasmid hitch-hiking vast phylogenetic and geographic distances.</title>
        <authorList>
            <person name="Vollmers J."/>
            <person name="Petersen J."/>
        </authorList>
    </citation>
    <scope>NUCLEOTIDE SEQUENCE [LARGE SCALE GENOMIC DNA]</scope>
    <source>
        <strain evidence="3 5">DSM 26383</strain>
    </source>
</reference>
<organism evidence="2 4">
    <name type="scientific">Roseovarius indicus</name>
    <dbReference type="NCBI Taxonomy" id="540747"/>
    <lineage>
        <taxon>Bacteria</taxon>
        <taxon>Pseudomonadati</taxon>
        <taxon>Pseudomonadota</taxon>
        <taxon>Alphaproteobacteria</taxon>
        <taxon>Rhodobacterales</taxon>
        <taxon>Roseobacteraceae</taxon>
        <taxon>Roseovarius</taxon>
    </lineage>
</organism>
<sequence>MEIDRSLIGTSSDTWIVEVERGAIRRFAEAIGDDNPLWRDAEFARSQGYPDVIAPPSFPVSFVMPDIPPWWEGLDRKRFLAGEHGFSYTRPITVGDVLSCRMTLLDVTRKEGRSGSMDLMLQEVRGLDAEGRDVFAHRRTTVYRGLDSKVRGS</sequence>
<dbReference type="EMBL" id="CP031598">
    <property type="protein sequence ID" value="QEW26076.1"/>
    <property type="molecule type" value="Genomic_DNA"/>
</dbReference>
<dbReference type="PATRIC" id="fig|540747.5.peg.2528"/>
<dbReference type="OrthoDB" id="5522043at2"/>
<keyword evidence="4" id="KW-1185">Reference proteome</keyword>
<dbReference type="PIRSF" id="PIRSF018072">
    <property type="entry name" value="UCP018072"/>
    <property type="match status" value="1"/>
</dbReference>
<evidence type="ECO:0000313" key="4">
    <source>
        <dbReference type="Proteomes" id="UP000051401"/>
    </source>
</evidence>